<evidence type="ECO:0000313" key="3">
    <source>
        <dbReference type="Proteomes" id="UP000738359"/>
    </source>
</evidence>
<dbReference type="AlphaFoldDB" id="A0A9P6IRA7"/>
<evidence type="ECO:0000256" key="1">
    <source>
        <dbReference type="SAM" id="SignalP"/>
    </source>
</evidence>
<proteinExistence type="predicted"/>
<feature type="signal peptide" evidence="1">
    <location>
        <begin position="1"/>
        <end position="21"/>
    </location>
</feature>
<comment type="caution">
    <text evidence="2">The sequence shown here is derived from an EMBL/GenBank/DDBJ whole genome shotgun (WGS) entry which is preliminary data.</text>
</comment>
<accession>A0A9P6IRA7</accession>
<feature type="non-terminal residue" evidence="2">
    <location>
        <position position="96"/>
    </location>
</feature>
<sequence length="96" mass="10223">MKNLVTVLLIATLAIATSVAAQEMPQANLAVDVPAPAAPSKETIVDAADAPAPAVTSEKITALWNKKHRDDDDYHDGKQCRTITLDNPLCVLDCKV</sequence>
<dbReference type="EMBL" id="JAAAHY010002347">
    <property type="protein sequence ID" value="KAF9944695.1"/>
    <property type="molecule type" value="Genomic_DNA"/>
</dbReference>
<keyword evidence="3" id="KW-1185">Reference proteome</keyword>
<gene>
    <name evidence="2" type="ORF">BGZ70_004416</name>
</gene>
<protein>
    <submittedName>
        <fullName evidence="2">Uncharacterized protein</fullName>
    </submittedName>
</protein>
<name>A0A9P6IRA7_MORAP</name>
<reference evidence="2" key="1">
    <citation type="journal article" date="2020" name="Fungal Divers.">
        <title>Resolving the Mortierellaceae phylogeny through synthesis of multi-gene phylogenetics and phylogenomics.</title>
        <authorList>
            <person name="Vandepol N."/>
            <person name="Liber J."/>
            <person name="Desiro A."/>
            <person name="Na H."/>
            <person name="Kennedy M."/>
            <person name="Barry K."/>
            <person name="Grigoriev I.V."/>
            <person name="Miller A.N."/>
            <person name="O'Donnell K."/>
            <person name="Stajich J.E."/>
            <person name="Bonito G."/>
        </authorList>
    </citation>
    <scope>NUCLEOTIDE SEQUENCE</scope>
    <source>
        <strain evidence="2">CK1249</strain>
    </source>
</reference>
<dbReference type="OrthoDB" id="10478068at2759"/>
<keyword evidence="1" id="KW-0732">Signal</keyword>
<feature type="chain" id="PRO_5040169802" evidence="1">
    <location>
        <begin position="22"/>
        <end position="96"/>
    </location>
</feature>
<organism evidence="2 3">
    <name type="scientific">Mortierella alpina</name>
    <name type="common">Oleaginous fungus</name>
    <name type="synonym">Mortierella renispora</name>
    <dbReference type="NCBI Taxonomy" id="64518"/>
    <lineage>
        <taxon>Eukaryota</taxon>
        <taxon>Fungi</taxon>
        <taxon>Fungi incertae sedis</taxon>
        <taxon>Mucoromycota</taxon>
        <taxon>Mortierellomycotina</taxon>
        <taxon>Mortierellomycetes</taxon>
        <taxon>Mortierellales</taxon>
        <taxon>Mortierellaceae</taxon>
        <taxon>Mortierella</taxon>
    </lineage>
</organism>
<evidence type="ECO:0000313" key="2">
    <source>
        <dbReference type="EMBL" id="KAF9944695.1"/>
    </source>
</evidence>
<dbReference type="Proteomes" id="UP000738359">
    <property type="component" value="Unassembled WGS sequence"/>
</dbReference>